<protein>
    <submittedName>
        <fullName evidence="1">Uncharacterized protein</fullName>
    </submittedName>
</protein>
<gene>
    <name evidence="1" type="ORF">CLF_107975</name>
</gene>
<accession>G7YHF5</accession>
<name>G7YHF5_CLOSI</name>
<reference key="2">
    <citation type="submission" date="2011-10" db="EMBL/GenBank/DDBJ databases">
        <title>The genome and transcriptome sequence of Clonorchis sinensis provide insights into the carcinogenic liver fluke.</title>
        <authorList>
            <person name="Wang X."/>
            <person name="Huang Y."/>
            <person name="Chen W."/>
            <person name="Liu H."/>
            <person name="Guo L."/>
            <person name="Chen Y."/>
            <person name="Luo F."/>
            <person name="Zhou W."/>
            <person name="Sun J."/>
            <person name="Mao Q."/>
            <person name="Liang P."/>
            <person name="Zhou C."/>
            <person name="Tian Y."/>
            <person name="Men J."/>
            <person name="Lv X."/>
            <person name="Huang L."/>
            <person name="Zhou J."/>
            <person name="Hu Y."/>
            <person name="Li R."/>
            <person name="Zhang F."/>
            <person name="Lei H."/>
            <person name="Li X."/>
            <person name="Hu X."/>
            <person name="Liang C."/>
            <person name="Xu J."/>
            <person name="Wu Z."/>
            <person name="Yu X."/>
        </authorList>
    </citation>
    <scope>NUCLEOTIDE SEQUENCE</scope>
    <source>
        <strain>Henan</strain>
    </source>
</reference>
<dbReference type="EMBL" id="DF143285">
    <property type="protein sequence ID" value="GAA52388.1"/>
    <property type="molecule type" value="Genomic_DNA"/>
</dbReference>
<evidence type="ECO:0000313" key="1">
    <source>
        <dbReference type="EMBL" id="GAA52388.1"/>
    </source>
</evidence>
<keyword evidence="2" id="KW-1185">Reference proteome</keyword>
<proteinExistence type="predicted"/>
<sequence length="377" mass="42849">MAVRHGKGTTAELRLSTKSWLYGSEASVFNTDVMLSMMMSLIRTAQMSLDPINWSRLTAIQQDGPHCTAFAPRVPQISKRNSSLAGSKALHNVEYLSLDCEQSVQRLRARGYNTILCECKAHAKERGDLGQCIQKHLRFFLFEDENDVVCIFQINRIFIGIHLNARVLKTFQCSSHYIVDHKSLSVGTSADTTKTMKFPVVRLLHRHRQMNRRVTTINRYPSKQGSFGPVTYGDINPCTSCRSGPWIARGTPIDCSNQWSISFTSVVHMATYFFPIKRSIPSTRNAGPGNDAGIRPGKGAIDQKRYLEVEPMVVNGKTCANYAMIIIIRCITFVTATLERSRHRIRNQKRDKLQFPKWHTRLLVSKRKFHNRNAHGH</sequence>
<dbReference type="Proteomes" id="UP000008909">
    <property type="component" value="Unassembled WGS sequence"/>
</dbReference>
<organism evidence="1 2">
    <name type="scientific">Clonorchis sinensis</name>
    <name type="common">Chinese liver fluke</name>
    <dbReference type="NCBI Taxonomy" id="79923"/>
    <lineage>
        <taxon>Eukaryota</taxon>
        <taxon>Metazoa</taxon>
        <taxon>Spiralia</taxon>
        <taxon>Lophotrochozoa</taxon>
        <taxon>Platyhelminthes</taxon>
        <taxon>Trematoda</taxon>
        <taxon>Digenea</taxon>
        <taxon>Opisthorchiida</taxon>
        <taxon>Opisthorchiata</taxon>
        <taxon>Opisthorchiidae</taxon>
        <taxon>Clonorchis</taxon>
    </lineage>
</organism>
<evidence type="ECO:0000313" key="2">
    <source>
        <dbReference type="Proteomes" id="UP000008909"/>
    </source>
</evidence>
<dbReference type="AlphaFoldDB" id="G7YHF5"/>
<reference evidence="1" key="1">
    <citation type="journal article" date="2011" name="Genome Biol.">
        <title>The draft genome of the carcinogenic human liver fluke Clonorchis sinensis.</title>
        <authorList>
            <person name="Wang X."/>
            <person name="Chen W."/>
            <person name="Huang Y."/>
            <person name="Sun J."/>
            <person name="Men J."/>
            <person name="Liu H."/>
            <person name="Luo F."/>
            <person name="Guo L."/>
            <person name="Lv X."/>
            <person name="Deng C."/>
            <person name="Zhou C."/>
            <person name="Fan Y."/>
            <person name="Li X."/>
            <person name="Huang L."/>
            <person name="Hu Y."/>
            <person name="Liang C."/>
            <person name="Hu X."/>
            <person name="Xu J."/>
            <person name="Yu X."/>
        </authorList>
    </citation>
    <scope>NUCLEOTIDE SEQUENCE [LARGE SCALE GENOMIC DNA]</scope>
    <source>
        <strain evidence="1">Henan</strain>
    </source>
</reference>